<keyword evidence="5" id="KW-0119">Carbohydrate metabolism</keyword>
<gene>
    <name evidence="6" type="ORF">GCM10023173_10120</name>
</gene>
<sequence length="225" mass="26015">MPIFALMNQYAVLFDMDGVICNTNPYHVKAFEAFFQRHNISYTEQDFEDHVHGKHNSHIMSHFFQRPVSGEEFIRLEFEKEQLFRDIYKDQVACIPQFDRFLEDLKKHNFRTAVCTSAPRANMDLIVDALGIRSKMESLMSSEDVKLHKPHPEVYLQSAERIGVPPSRCLVFEDSASGITAGLNAGMKVIAVLSTHRKEQLPRCDYYIHDYSEITVDKVLEILND</sequence>
<dbReference type="PANTHER" id="PTHR46193:SF18">
    <property type="entry name" value="HEXITOL PHOSPHATASE B"/>
    <property type="match status" value="1"/>
</dbReference>
<evidence type="ECO:0000256" key="2">
    <source>
        <dbReference type="ARBA" id="ARBA00006171"/>
    </source>
</evidence>
<evidence type="ECO:0000313" key="6">
    <source>
        <dbReference type="EMBL" id="GAA4513963.1"/>
    </source>
</evidence>
<comment type="similarity">
    <text evidence="2">Belongs to the HAD-like hydrolase superfamily. CbbY/CbbZ/Gph/YieH family.</text>
</comment>
<dbReference type="Proteomes" id="UP001500394">
    <property type="component" value="Unassembled WGS sequence"/>
</dbReference>
<keyword evidence="6" id="KW-0378">Hydrolase</keyword>
<dbReference type="SUPFAM" id="SSF56784">
    <property type="entry name" value="HAD-like"/>
    <property type="match status" value="1"/>
</dbReference>
<dbReference type="InterPro" id="IPR051600">
    <property type="entry name" value="Beta-PGM-like"/>
</dbReference>
<evidence type="ECO:0000313" key="7">
    <source>
        <dbReference type="Proteomes" id="UP001500394"/>
    </source>
</evidence>
<evidence type="ECO:0000256" key="4">
    <source>
        <dbReference type="ARBA" id="ARBA00022842"/>
    </source>
</evidence>
<dbReference type="Pfam" id="PF13419">
    <property type="entry name" value="HAD_2"/>
    <property type="match status" value="1"/>
</dbReference>
<evidence type="ECO:0000256" key="5">
    <source>
        <dbReference type="ARBA" id="ARBA00023277"/>
    </source>
</evidence>
<name>A0ABP8QZA4_9SPHI</name>
<dbReference type="Gene3D" id="3.40.50.1000">
    <property type="entry name" value="HAD superfamily/HAD-like"/>
    <property type="match status" value="1"/>
</dbReference>
<accession>A0ABP8QZA4</accession>
<evidence type="ECO:0000256" key="1">
    <source>
        <dbReference type="ARBA" id="ARBA00001946"/>
    </source>
</evidence>
<dbReference type="InterPro" id="IPR023214">
    <property type="entry name" value="HAD_sf"/>
</dbReference>
<dbReference type="SFLD" id="SFLDG01135">
    <property type="entry name" value="C1.5.6:_HAD__Beta-PGM__Phospha"/>
    <property type="match status" value="1"/>
</dbReference>
<dbReference type="InterPro" id="IPR023198">
    <property type="entry name" value="PGP-like_dom2"/>
</dbReference>
<dbReference type="SFLD" id="SFLDS00003">
    <property type="entry name" value="Haloacid_Dehalogenase"/>
    <property type="match status" value="1"/>
</dbReference>
<dbReference type="GO" id="GO:0016787">
    <property type="term" value="F:hydrolase activity"/>
    <property type="evidence" value="ECO:0007669"/>
    <property type="project" value="UniProtKB-KW"/>
</dbReference>
<dbReference type="PANTHER" id="PTHR46193">
    <property type="entry name" value="6-PHOSPHOGLUCONATE PHOSPHATASE"/>
    <property type="match status" value="1"/>
</dbReference>
<keyword evidence="3" id="KW-0479">Metal-binding</keyword>
<dbReference type="NCBIfam" id="TIGR01509">
    <property type="entry name" value="HAD-SF-IA-v3"/>
    <property type="match status" value="1"/>
</dbReference>
<dbReference type="RefSeq" id="WP_231561058.1">
    <property type="nucleotide sequence ID" value="NZ_BAABGR010000010.1"/>
</dbReference>
<comment type="caution">
    <text evidence="6">The sequence shown here is derived from an EMBL/GenBank/DDBJ whole genome shotgun (WGS) entry which is preliminary data.</text>
</comment>
<keyword evidence="4" id="KW-0460">Magnesium</keyword>
<organism evidence="6 7">
    <name type="scientific">Sphingobacterium thermophilum</name>
    <dbReference type="NCBI Taxonomy" id="768534"/>
    <lineage>
        <taxon>Bacteria</taxon>
        <taxon>Pseudomonadati</taxon>
        <taxon>Bacteroidota</taxon>
        <taxon>Sphingobacteriia</taxon>
        <taxon>Sphingobacteriales</taxon>
        <taxon>Sphingobacteriaceae</taxon>
        <taxon>Sphingobacterium</taxon>
    </lineage>
</organism>
<dbReference type="Gene3D" id="1.10.150.240">
    <property type="entry name" value="Putative phosphatase, domain 2"/>
    <property type="match status" value="1"/>
</dbReference>
<protein>
    <submittedName>
        <fullName evidence="6">HAD family hydrolase</fullName>
    </submittedName>
</protein>
<keyword evidence="7" id="KW-1185">Reference proteome</keyword>
<dbReference type="InterPro" id="IPR006439">
    <property type="entry name" value="HAD-SF_hydro_IA"/>
</dbReference>
<reference evidence="7" key="1">
    <citation type="journal article" date="2019" name="Int. J. Syst. Evol. Microbiol.">
        <title>The Global Catalogue of Microorganisms (GCM) 10K type strain sequencing project: providing services to taxonomists for standard genome sequencing and annotation.</title>
        <authorList>
            <consortium name="The Broad Institute Genomics Platform"/>
            <consortium name="The Broad Institute Genome Sequencing Center for Infectious Disease"/>
            <person name="Wu L."/>
            <person name="Ma J."/>
        </authorList>
    </citation>
    <scope>NUCLEOTIDE SEQUENCE [LARGE SCALE GENOMIC DNA]</scope>
    <source>
        <strain evidence="7">JCM 17858</strain>
    </source>
</reference>
<dbReference type="InterPro" id="IPR041492">
    <property type="entry name" value="HAD_2"/>
</dbReference>
<dbReference type="InterPro" id="IPR036412">
    <property type="entry name" value="HAD-like_sf"/>
</dbReference>
<dbReference type="PRINTS" id="PR00413">
    <property type="entry name" value="HADHALOGNASE"/>
</dbReference>
<evidence type="ECO:0000256" key="3">
    <source>
        <dbReference type="ARBA" id="ARBA00022723"/>
    </source>
</evidence>
<dbReference type="EMBL" id="BAABGR010000010">
    <property type="protein sequence ID" value="GAA4513963.1"/>
    <property type="molecule type" value="Genomic_DNA"/>
</dbReference>
<proteinExistence type="inferred from homology"/>
<dbReference type="SFLD" id="SFLDG01129">
    <property type="entry name" value="C1.5:_HAD__Beta-PGM__Phosphata"/>
    <property type="match status" value="1"/>
</dbReference>
<comment type="cofactor">
    <cofactor evidence="1">
        <name>Mg(2+)</name>
        <dbReference type="ChEBI" id="CHEBI:18420"/>
    </cofactor>
</comment>